<comment type="similarity">
    <text evidence="2 5">Belongs to the RxLR effector family.</text>
</comment>
<dbReference type="GO" id="GO:0005576">
    <property type="term" value="C:extracellular region"/>
    <property type="evidence" value="ECO:0007669"/>
    <property type="project" value="UniProtKB-SubCell"/>
</dbReference>
<feature type="chain" id="PRO_5028507886" description="RxLR effector protein" evidence="5">
    <location>
        <begin position="21"/>
        <end position="220"/>
    </location>
</feature>
<keyword evidence="4 5" id="KW-0732">Signal</keyword>
<organism evidence="6">
    <name type="scientific">Phytophthora sojae</name>
    <name type="common">Soybean stem and root rot agent</name>
    <name type="synonym">Phytophthora megasperma f. sp. glycines</name>
    <dbReference type="NCBI Taxonomy" id="67593"/>
    <lineage>
        <taxon>Eukaryota</taxon>
        <taxon>Sar</taxon>
        <taxon>Stramenopiles</taxon>
        <taxon>Oomycota</taxon>
        <taxon>Peronosporomycetes</taxon>
        <taxon>Peronosporales</taxon>
        <taxon>Peronosporaceae</taxon>
        <taxon>Phytophthora</taxon>
    </lineage>
</organism>
<feature type="signal peptide" evidence="5">
    <location>
        <begin position="1"/>
        <end position="20"/>
    </location>
</feature>
<reference evidence="6" key="1">
    <citation type="journal article" date="2009" name="PLoS ONE">
        <title>The Phytophthora sojae avirulence locus Avr3c encodes a multi-copy RXLR effector with sequence polymorphisms among pathogen strains.</title>
        <authorList>
            <person name="Dong S."/>
            <person name="Qutob D."/>
            <person name="Tedman-Jones J."/>
            <person name="Kuflu K."/>
            <person name="Wang Y."/>
            <person name="Tyler B.M."/>
            <person name="Gijzen M."/>
        </authorList>
    </citation>
    <scope>NUCLEOTIDE SEQUENCE</scope>
    <source>
        <strain evidence="6">P6497</strain>
    </source>
</reference>
<dbReference type="Pfam" id="PF16810">
    <property type="entry name" value="RXLR"/>
    <property type="match status" value="1"/>
</dbReference>
<evidence type="ECO:0000256" key="1">
    <source>
        <dbReference type="ARBA" id="ARBA00004613"/>
    </source>
</evidence>
<dbReference type="AlphaFoldDB" id="C0LF23"/>
<dbReference type="PHI-base" id="PHI:5112"/>
<evidence type="ECO:0000256" key="3">
    <source>
        <dbReference type="ARBA" id="ARBA00022525"/>
    </source>
</evidence>
<dbReference type="VEuPathDB" id="FungiDB:PHYSODRAFT_286129"/>
<dbReference type="RefSeq" id="XP_009527934.1">
    <property type="nucleotide sequence ID" value="XM_009529639.1"/>
</dbReference>
<protein>
    <recommendedName>
        <fullName evidence="5">RxLR effector protein</fullName>
    </recommendedName>
</protein>
<keyword evidence="3 5" id="KW-0964">Secreted</keyword>
<comment type="subcellular location">
    <subcellularLocation>
        <location evidence="1 5">Secreted</location>
    </subcellularLocation>
</comment>
<proteinExistence type="evidence at transcript level"/>
<name>C0LF23_PHYSO</name>
<dbReference type="InterPro" id="IPR031825">
    <property type="entry name" value="RXLR"/>
</dbReference>
<dbReference type="KEGG" id="psoj:PHYSODRAFT_286129"/>
<dbReference type="EMBL" id="FJ705360">
    <property type="protein sequence ID" value="ACN59479.1"/>
    <property type="molecule type" value="mRNA"/>
</dbReference>
<evidence type="ECO:0000313" key="6">
    <source>
        <dbReference type="EMBL" id="ACN59479.1"/>
    </source>
</evidence>
<evidence type="ECO:0000256" key="2">
    <source>
        <dbReference type="ARBA" id="ARBA00010400"/>
    </source>
</evidence>
<comment type="function">
    <text evidence="5">Effector that suppresses plant defense responses during pathogen infection.</text>
</comment>
<evidence type="ECO:0000256" key="4">
    <source>
        <dbReference type="ARBA" id="ARBA00022729"/>
    </source>
</evidence>
<accession>C0LF23</accession>
<gene>
    <name evidence="6" type="primary">avr3c</name>
</gene>
<sequence>MRVCSVLLVAAAALIATSNAVEPSATSTVEVAEVQARGADKRFLRSLQTEEEQGDSDVNEAEDGSEERGLFAWIKNAVTGDVLLAKANKGDFEMQTKLFKKWIEEKPKVRQNAIAKIMRDGGRKKYDTVLTAWKYHDKRTANGIGIRGATDDVDELLPGTLIYRAAAGNQGAQSALFSMWIGAEKKTLDTARILLSKSELPAKEYKRLNKAWVQYRRKHK</sequence>
<evidence type="ECO:0000256" key="5">
    <source>
        <dbReference type="RuleBase" id="RU367124"/>
    </source>
</evidence>
<comment type="domain">
    <text evidence="5">The RxLR-dEER motif acts to carry the protein into the host cell cytoplasm through binding to cell surface phosphatidylinositol-3-phosphate.</text>
</comment>